<proteinExistence type="predicted"/>
<dbReference type="STRING" id="1173020.Cha6605_0773"/>
<dbReference type="AlphaFoldDB" id="K9UC72"/>
<keyword evidence="3" id="KW-1185">Reference proteome</keyword>
<dbReference type="GO" id="GO:0016020">
    <property type="term" value="C:membrane"/>
    <property type="evidence" value="ECO:0007669"/>
    <property type="project" value="InterPro"/>
</dbReference>
<evidence type="ECO:0000313" key="2">
    <source>
        <dbReference type="EMBL" id="AFY92041.1"/>
    </source>
</evidence>
<dbReference type="eggNOG" id="COG5533">
    <property type="taxonomic scope" value="Bacteria"/>
</dbReference>
<dbReference type="PATRIC" id="fig|1173020.3.peg.913"/>
<dbReference type="InterPro" id="IPR006757">
    <property type="entry name" value="OGF_rcpt"/>
</dbReference>
<dbReference type="Proteomes" id="UP000010366">
    <property type="component" value="Chromosome"/>
</dbReference>
<dbReference type="KEGG" id="cmp:Cha6605_0773"/>
<organism evidence="2 3">
    <name type="scientific">Chamaesiphon minutus (strain ATCC 27169 / PCC 6605)</name>
    <dbReference type="NCBI Taxonomy" id="1173020"/>
    <lineage>
        <taxon>Bacteria</taxon>
        <taxon>Bacillati</taxon>
        <taxon>Cyanobacteriota</taxon>
        <taxon>Cyanophyceae</taxon>
        <taxon>Gomontiellales</taxon>
        <taxon>Chamaesiphonaceae</taxon>
        <taxon>Chamaesiphon</taxon>
    </lineage>
</organism>
<dbReference type="InterPro" id="IPR039574">
    <property type="entry name" value="OGFr"/>
</dbReference>
<dbReference type="EMBL" id="CP003600">
    <property type="protein sequence ID" value="AFY92041.1"/>
    <property type="molecule type" value="Genomic_DNA"/>
</dbReference>
<gene>
    <name evidence="2" type="ORF">Cha6605_0773</name>
</gene>
<evidence type="ECO:0000259" key="1">
    <source>
        <dbReference type="Pfam" id="PF04664"/>
    </source>
</evidence>
<dbReference type="HOGENOM" id="CLU_068726_1_0_3"/>
<sequence>MSSEKQLAEMLVPFYLGERADVRGRRIEEIWEWDFEELECTHDYIQWLFPLAERSRFNDRAPVVDAKIIGAFQTDRRLQQNLLKSLEVMLRFYGLQFSNLVPGQIERSSTYPTRKQEWVNVFDHNYLRITRILKCLIILGCVDVARSLYNCLRQIYREEGDLISSETFQYWTDAVEL</sequence>
<dbReference type="GO" id="GO:0140625">
    <property type="term" value="F:opioid growth factor receptor activity"/>
    <property type="evidence" value="ECO:0007669"/>
    <property type="project" value="InterPro"/>
</dbReference>
<evidence type="ECO:0000313" key="3">
    <source>
        <dbReference type="Proteomes" id="UP000010366"/>
    </source>
</evidence>
<accession>K9UC72</accession>
<keyword evidence="2" id="KW-0675">Receptor</keyword>
<dbReference type="PANTHER" id="PTHR14015">
    <property type="entry name" value="OPIOID GROWTH FACTOR RECEPTOR OGFR ZETA-TYPE OPIOID RECEPTOR"/>
    <property type="match status" value="1"/>
</dbReference>
<dbReference type="OrthoDB" id="273514at2"/>
<dbReference type="Pfam" id="PF04664">
    <property type="entry name" value="OGFr_N"/>
    <property type="match status" value="1"/>
</dbReference>
<name>K9UC72_CHAP6</name>
<dbReference type="PANTHER" id="PTHR14015:SF2">
    <property type="entry name" value="OPIOID GROWTH FACTOR RECEPTOR (OGFR) CONSERVED DOMAIN-CONTAINING PROTEIN"/>
    <property type="match status" value="1"/>
</dbReference>
<reference evidence="2 3" key="1">
    <citation type="submission" date="2012-05" db="EMBL/GenBank/DDBJ databases">
        <title>Finished chromosome of genome of Chamaesiphon sp. PCC 6605.</title>
        <authorList>
            <consortium name="US DOE Joint Genome Institute"/>
            <person name="Gugger M."/>
            <person name="Coursin T."/>
            <person name="Rippka R."/>
            <person name="Tandeau De Marsac N."/>
            <person name="Huntemann M."/>
            <person name="Wei C.-L."/>
            <person name="Han J."/>
            <person name="Detter J.C."/>
            <person name="Han C."/>
            <person name="Tapia R."/>
            <person name="Chen A."/>
            <person name="Kyrpides N."/>
            <person name="Mavromatis K."/>
            <person name="Markowitz V."/>
            <person name="Szeto E."/>
            <person name="Ivanova N."/>
            <person name="Pagani I."/>
            <person name="Pati A."/>
            <person name="Goodwin L."/>
            <person name="Nordberg H.P."/>
            <person name="Cantor M.N."/>
            <person name="Hua S.X."/>
            <person name="Woyke T."/>
            <person name="Kerfeld C.A."/>
        </authorList>
    </citation>
    <scope>NUCLEOTIDE SEQUENCE [LARGE SCALE GENOMIC DNA]</scope>
    <source>
        <strain evidence="3">ATCC 27169 / PCC 6605</strain>
    </source>
</reference>
<protein>
    <submittedName>
        <fullName evidence="2">Opioid growth factor receptor (OGFr) conserved region</fullName>
    </submittedName>
</protein>
<feature type="domain" description="Opioid growth factor receptor (OGFr) conserved" evidence="1">
    <location>
        <begin position="25"/>
        <end position="148"/>
    </location>
</feature>